<dbReference type="AlphaFoldDB" id="A0A931H0Y3"/>
<proteinExistence type="inferred from homology"/>
<feature type="binding site" evidence="2">
    <location>
        <position position="59"/>
    </location>
    <ligand>
        <name>Fe cation</name>
        <dbReference type="ChEBI" id="CHEBI:24875"/>
    </ligand>
</feature>
<dbReference type="InterPro" id="IPR012093">
    <property type="entry name" value="Pirin"/>
</dbReference>
<dbReference type="InterPro" id="IPR008778">
    <property type="entry name" value="Pirin_C_dom"/>
</dbReference>
<dbReference type="SUPFAM" id="SSF51182">
    <property type="entry name" value="RmlC-like cupins"/>
    <property type="match status" value="1"/>
</dbReference>
<dbReference type="EMBL" id="JADWYS010000001">
    <property type="protein sequence ID" value="MBG9386545.1"/>
    <property type="molecule type" value="Genomic_DNA"/>
</dbReference>
<dbReference type="CDD" id="cd02247">
    <property type="entry name" value="cupin_pirin_C"/>
    <property type="match status" value="1"/>
</dbReference>
<dbReference type="PANTHER" id="PTHR13903">
    <property type="entry name" value="PIRIN-RELATED"/>
    <property type="match status" value="1"/>
</dbReference>
<evidence type="ECO:0000259" key="4">
    <source>
        <dbReference type="Pfam" id="PF02678"/>
    </source>
</evidence>
<dbReference type="InterPro" id="IPR011051">
    <property type="entry name" value="RmlC_Cupin_sf"/>
</dbReference>
<name>A0A931H0Y3_9BURK</name>
<dbReference type="PANTHER" id="PTHR13903:SF8">
    <property type="entry name" value="PIRIN"/>
    <property type="match status" value="1"/>
</dbReference>
<gene>
    <name evidence="6" type="ORF">I5803_00790</name>
</gene>
<feature type="domain" description="Pirin C-terminal" evidence="5">
    <location>
        <begin position="176"/>
        <end position="275"/>
    </location>
</feature>
<feature type="binding site" evidence="2">
    <location>
        <position position="103"/>
    </location>
    <ligand>
        <name>Fe cation</name>
        <dbReference type="ChEBI" id="CHEBI:24875"/>
    </ligand>
</feature>
<dbReference type="Gene3D" id="2.60.120.10">
    <property type="entry name" value="Jelly Rolls"/>
    <property type="match status" value="2"/>
</dbReference>
<organism evidence="6 7">
    <name type="scientific">Caenimonas aquaedulcis</name>
    <dbReference type="NCBI Taxonomy" id="2793270"/>
    <lineage>
        <taxon>Bacteria</taxon>
        <taxon>Pseudomonadati</taxon>
        <taxon>Pseudomonadota</taxon>
        <taxon>Betaproteobacteria</taxon>
        <taxon>Burkholderiales</taxon>
        <taxon>Comamonadaceae</taxon>
        <taxon>Caenimonas</taxon>
    </lineage>
</organism>
<dbReference type="RefSeq" id="WP_196984525.1">
    <property type="nucleotide sequence ID" value="NZ_JADWYS010000001.1"/>
</dbReference>
<sequence>MGIALELTGHEKDLGGGFVVRRLLPSAKQRSVGPFIFFDHFGPVPVPPRVTNDVRPHPHIGLSTVSYLFEGAMMHRDSLGNEQLIEPGAINWMTSGRGIVHSERRPQHLLDASYTMHGLQLWTALPMAREEDEPSFVHTPSSAIPESTVQDAHVRVLVGQAFGVSSPVTPSSPTLYLDVTLPVGGSFDLPALQPEMAIYPVEGAIAVDGHAQAARVMSVLAPGASVRIGAVQPARFVVIGGEPLDAPRHLWWNFVSSRKERILQAADDWEAQRMGKVAGDDEFIPLPPTRFTPPEPVS</sequence>
<dbReference type="GO" id="GO:0046872">
    <property type="term" value="F:metal ion binding"/>
    <property type="evidence" value="ECO:0007669"/>
    <property type="project" value="UniProtKB-KW"/>
</dbReference>
<accession>A0A931H0Y3</accession>
<dbReference type="Pfam" id="PF05726">
    <property type="entry name" value="Pirin_C"/>
    <property type="match status" value="1"/>
</dbReference>
<reference evidence="6" key="1">
    <citation type="submission" date="2020-11" db="EMBL/GenBank/DDBJ databases">
        <title>Bacterial whole genome sequence for Caenimonas sp. DR4.4.</title>
        <authorList>
            <person name="Le V."/>
            <person name="Ko S.-R."/>
            <person name="Ahn C.-Y."/>
            <person name="Oh H.-M."/>
        </authorList>
    </citation>
    <scope>NUCLEOTIDE SEQUENCE</scope>
    <source>
        <strain evidence="6">DR4.4</strain>
    </source>
</reference>
<evidence type="ECO:0000313" key="7">
    <source>
        <dbReference type="Proteomes" id="UP000651050"/>
    </source>
</evidence>
<dbReference type="PIRSF" id="PIRSF006232">
    <property type="entry name" value="Pirin"/>
    <property type="match status" value="1"/>
</dbReference>
<feature type="binding site" evidence="2">
    <location>
        <position position="57"/>
    </location>
    <ligand>
        <name>Fe cation</name>
        <dbReference type="ChEBI" id="CHEBI:24875"/>
    </ligand>
</feature>
<dbReference type="CDD" id="cd02909">
    <property type="entry name" value="cupin_pirin_N"/>
    <property type="match status" value="1"/>
</dbReference>
<keyword evidence="2" id="KW-0479">Metal-binding</keyword>
<protein>
    <submittedName>
        <fullName evidence="6">Pirin family protein</fullName>
    </submittedName>
</protein>
<evidence type="ECO:0000259" key="5">
    <source>
        <dbReference type="Pfam" id="PF05726"/>
    </source>
</evidence>
<feature type="binding site" evidence="2">
    <location>
        <position position="101"/>
    </location>
    <ligand>
        <name>Fe cation</name>
        <dbReference type="ChEBI" id="CHEBI:24875"/>
    </ligand>
</feature>
<keyword evidence="2" id="KW-0408">Iron</keyword>
<dbReference type="InterPro" id="IPR014710">
    <property type="entry name" value="RmlC-like_jellyroll"/>
</dbReference>
<dbReference type="InterPro" id="IPR003829">
    <property type="entry name" value="Pirin_N_dom"/>
</dbReference>
<evidence type="ECO:0000256" key="2">
    <source>
        <dbReference type="PIRSR" id="PIRSR006232-1"/>
    </source>
</evidence>
<comment type="caution">
    <text evidence="6">The sequence shown here is derived from an EMBL/GenBank/DDBJ whole genome shotgun (WGS) entry which is preliminary data.</text>
</comment>
<comment type="cofactor">
    <cofactor evidence="2">
        <name>Fe cation</name>
        <dbReference type="ChEBI" id="CHEBI:24875"/>
    </cofactor>
    <text evidence="2">Binds 1 Fe cation per subunit.</text>
</comment>
<dbReference type="Proteomes" id="UP000651050">
    <property type="component" value="Unassembled WGS sequence"/>
</dbReference>
<comment type="similarity">
    <text evidence="1 3">Belongs to the pirin family.</text>
</comment>
<feature type="domain" description="Pirin N-terminal" evidence="4">
    <location>
        <begin position="19"/>
        <end position="122"/>
    </location>
</feature>
<keyword evidence="7" id="KW-1185">Reference proteome</keyword>
<evidence type="ECO:0000313" key="6">
    <source>
        <dbReference type="EMBL" id="MBG9386545.1"/>
    </source>
</evidence>
<evidence type="ECO:0000256" key="1">
    <source>
        <dbReference type="ARBA" id="ARBA00008416"/>
    </source>
</evidence>
<evidence type="ECO:0000256" key="3">
    <source>
        <dbReference type="RuleBase" id="RU003457"/>
    </source>
</evidence>
<dbReference type="Pfam" id="PF02678">
    <property type="entry name" value="Pirin"/>
    <property type="match status" value="1"/>
</dbReference>